<evidence type="ECO:0000313" key="1">
    <source>
        <dbReference type="EMBL" id="GLT23962.1"/>
    </source>
</evidence>
<keyword evidence="2" id="KW-1185">Reference proteome</keyword>
<name>A0ABQ6FEF9_9RHOO</name>
<protein>
    <submittedName>
        <fullName evidence="1">Uncharacterized protein</fullName>
    </submittedName>
</protein>
<gene>
    <name evidence="1" type="ORF">GCM10007933_34330</name>
</gene>
<evidence type="ECO:0000313" key="2">
    <source>
        <dbReference type="Proteomes" id="UP001157167"/>
    </source>
</evidence>
<dbReference type="Proteomes" id="UP001157167">
    <property type="component" value="Unassembled WGS sequence"/>
</dbReference>
<proteinExistence type="predicted"/>
<organism evidence="1 2">
    <name type="scientific">Zoogloea oryzae</name>
    <dbReference type="NCBI Taxonomy" id="310767"/>
    <lineage>
        <taxon>Bacteria</taxon>
        <taxon>Pseudomonadati</taxon>
        <taxon>Pseudomonadota</taxon>
        <taxon>Betaproteobacteria</taxon>
        <taxon>Rhodocyclales</taxon>
        <taxon>Zoogloeaceae</taxon>
        <taxon>Zoogloea</taxon>
    </lineage>
</organism>
<sequence length="89" mass="9984">MLSIRDCLDYCDLTDEDVAIIAEHHDIPDVAAAQIACGLVQTREGTLLLTQFMQELVEEAEERGDRDKAKRFRAACARFIASHPVQTTH</sequence>
<reference evidence="2" key="1">
    <citation type="journal article" date="2019" name="Int. J. Syst. Evol. Microbiol.">
        <title>The Global Catalogue of Microorganisms (GCM) 10K type strain sequencing project: providing services to taxonomists for standard genome sequencing and annotation.</title>
        <authorList>
            <consortium name="The Broad Institute Genomics Platform"/>
            <consortium name="The Broad Institute Genome Sequencing Center for Infectious Disease"/>
            <person name="Wu L."/>
            <person name="Ma J."/>
        </authorList>
    </citation>
    <scope>NUCLEOTIDE SEQUENCE [LARGE SCALE GENOMIC DNA]</scope>
    <source>
        <strain evidence="2">NBRC 102407</strain>
    </source>
</reference>
<comment type="caution">
    <text evidence="1">The sequence shown here is derived from an EMBL/GenBank/DDBJ whole genome shotgun (WGS) entry which is preliminary data.</text>
</comment>
<accession>A0ABQ6FEF9</accession>
<dbReference type="RefSeq" id="WP_153160904.1">
    <property type="nucleotide sequence ID" value="NZ_BSPX01000066.1"/>
</dbReference>
<dbReference type="EMBL" id="BSPX01000066">
    <property type="protein sequence ID" value="GLT23962.1"/>
    <property type="molecule type" value="Genomic_DNA"/>
</dbReference>